<evidence type="ECO:0000313" key="4">
    <source>
        <dbReference type="Proteomes" id="UP000799438"/>
    </source>
</evidence>
<proteinExistence type="predicted"/>
<evidence type="ECO:0000256" key="2">
    <source>
        <dbReference type="SAM" id="SignalP"/>
    </source>
</evidence>
<dbReference type="Proteomes" id="UP000799438">
    <property type="component" value="Unassembled WGS sequence"/>
</dbReference>
<feature type="chain" id="PRO_5025567515" description="Fungal N-terminal domain-containing protein" evidence="2">
    <location>
        <begin position="24"/>
        <end position="183"/>
    </location>
</feature>
<protein>
    <recommendedName>
        <fullName evidence="5">Fungal N-terminal domain-containing protein</fullName>
    </recommendedName>
</protein>
<feature type="region of interest" description="Disordered" evidence="1">
    <location>
        <begin position="163"/>
        <end position="183"/>
    </location>
</feature>
<name>A0A6A6AXB2_9PEZI</name>
<feature type="signal peptide" evidence="2">
    <location>
        <begin position="1"/>
        <end position="23"/>
    </location>
</feature>
<dbReference type="AlphaFoldDB" id="A0A6A6AXB2"/>
<keyword evidence="2" id="KW-0732">Signal</keyword>
<dbReference type="RefSeq" id="XP_033392320.1">
    <property type="nucleotide sequence ID" value="XM_033543617.1"/>
</dbReference>
<reference evidence="3" key="1">
    <citation type="journal article" date="2020" name="Stud. Mycol.">
        <title>101 Dothideomycetes genomes: a test case for predicting lifestyles and emergence of pathogens.</title>
        <authorList>
            <person name="Haridas S."/>
            <person name="Albert R."/>
            <person name="Binder M."/>
            <person name="Bloem J."/>
            <person name="Labutti K."/>
            <person name="Salamov A."/>
            <person name="Andreopoulos B."/>
            <person name="Baker S."/>
            <person name="Barry K."/>
            <person name="Bills G."/>
            <person name="Bluhm B."/>
            <person name="Cannon C."/>
            <person name="Castanera R."/>
            <person name="Culley D."/>
            <person name="Daum C."/>
            <person name="Ezra D."/>
            <person name="Gonzalez J."/>
            <person name="Henrissat B."/>
            <person name="Kuo A."/>
            <person name="Liang C."/>
            <person name="Lipzen A."/>
            <person name="Lutzoni F."/>
            <person name="Magnuson J."/>
            <person name="Mondo S."/>
            <person name="Nolan M."/>
            <person name="Ohm R."/>
            <person name="Pangilinan J."/>
            <person name="Park H.-J."/>
            <person name="Ramirez L."/>
            <person name="Alfaro M."/>
            <person name="Sun H."/>
            <person name="Tritt A."/>
            <person name="Yoshinaga Y."/>
            <person name="Zwiers L.-H."/>
            <person name="Turgeon B."/>
            <person name="Goodwin S."/>
            <person name="Spatafora J."/>
            <person name="Crous P."/>
            <person name="Grigoriev I."/>
        </authorList>
    </citation>
    <scope>NUCLEOTIDE SEQUENCE</scope>
    <source>
        <strain evidence="3">CBS 121167</strain>
    </source>
</reference>
<keyword evidence="4" id="KW-1185">Reference proteome</keyword>
<dbReference type="EMBL" id="ML995516">
    <property type="protein sequence ID" value="KAF2136602.1"/>
    <property type="molecule type" value="Genomic_DNA"/>
</dbReference>
<evidence type="ECO:0008006" key="5">
    <source>
        <dbReference type="Google" id="ProtNLM"/>
    </source>
</evidence>
<dbReference type="GeneID" id="54301114"/>
<evidence type="ECO:0000256" key="1">
    <source>
        <dbReference type="SAM" id="MobiDB-lite"/>
    </source>
</evidence>
<sequence length="183" mass="21449">MDSATVALVIWLASTYLIQWVHSMRCARKHMVAVQTELSNFSVLLCTFHDIVSNPDLMGTHTEKEAKVWLRIEDKGRNLEMQLNTLLEDVGLLDKTIMHAPWQHQMAKHRWYLRKLDAERLQARIDRVKAAMIAFLNLMVHEGAVQELEDVWKKMAYSSSRRSVIQRRTKPLRGTPRRNDRQM</sequence>
<organism evidence="3 4">
    <name type="scientific">Aplosporella prunicola CBS 121167</name>
    <dbReference type="NCBI Taxonomy" id="1176127"/>
    <lineage>
        <taxon>Eukaryota</taxon>
        <taxon>Fungi</taxon>
        <taxon>Dikarya</taxon>
        <taxon>Ascomycota</taxon>
        <taxon>Pezizomycotina</taxon>
        <taxon>Dothideomycetes</taxon>
        <taxon>Dothideomycetes incertae sedis</taxon>
        <taxon>Botryosphaeriales</taxon>
        <taxon>Aplosporellaceae</taxon>
        <taxon>Aplosporella</taxon>
    </lineage>
</organism>
<evidence type="ECO:0000313" key="3">
    <source>
        <dbReference type="EMBL" id="KAF2136602.1"/>
    </source>
</evidence>
<accession>A0A6A6AXB2</accession>
<gene>
    <name evidence="3" type="ORF">K452DRAFT_313037</name>
</gene>